<accession>A0A8C8WMP1</accession>
<dbReference type="InterPro" id="IPR051239">
    <property type="entry name" value="2'-dNMP_N-hydrolase"/>
</dbReference>
<dbReference type="Proteomes" id="UP000694399">
    <property type="component" value="Chromosome A3"/>
</dbReference>
<dbReference type="PANTHER" id="PTHR15364">
    <property type="entry name" value="2'-DEOXYNUCLEOSIDE 5'-PHOSPHATE N-HYDROLASE 1"/>
    <property type="match status" value="1"/>
</dbReference>
<name>A0A8C8WMP1_PANLE</name>
<dbReference type="GO" id="GO:0009159">
    <property type="term" value="P:deoxyribonucleoside monophosphate catabolic process"/>
    <property type="evidence" value="ECO:0007669"/>
    <property type="project" value="Ensembl"/>
</dbReference>
<dbReference type="GO" id="GO:0070694">
    <property type="term" value="F:5-hydroxymethyl-dUMP N-hydrolase activity"/>
    <property type="evidence" value="ECO:0007669"/>
    <property type="project" value="Ensembl"/>
</dbReference>
<dbReference type="GO" id="GO:0030855">
    <property type="term" value="P:epithelial cell differentiation"/>
    <property type="evidence" value="ECO:0007669"/>
    <property type="project" value="Ensembl"/>
</dbReference>
<dbReference type="SUPFAM" id="SSF52309">
    <property type="entry name" value="N-(deoxy)ribosyltransferase-like"/>
    <property type="match status" value="1"/>
</dbReference>
<dbReference type="PANTHER" id="PTHR15364:SF0">
    <property type="entry name" value="2'-DEOXYNUCLEOSIDE 5'-PHOSPHATE N-HYDROLASE 1"/>
    <property type="match status" value="1"/>
</dbReference>
<dbReference type="AlphaFoldDB" id="A0A8C8WMP1"/>
<sequence length="168" mass="18613">MTEPAKRPAQRHRELDQPGHHALYFCVSVPCSGKDWALGAVPADRTQLWPFWEVLTEHLVATKLGKHGEEAAGGETDRLLREREVAWLQQADVVVAEVTKPSSGVSYELDPGVVFSKRILCVFRPQSAACYRMFQVLDYEEGQVEAPLGGYFEAAPVEQVAASPHPTN</sequence>
<protein>
    <submittedName>
        <fullName evidence="1">2'-deoxynucleoside 5'-phosphate N-hydrolase 1</fullName>
    </submittedName>
</protein>
<dbReference type="GeneTree" id="ENSGT00390000001216"/>
<dbReference type="GO" id="GO:0005634">
    <property type="term" value="C:nucleus"/>
    <property type="evidence" value="ECO:0007669"/>
    <property type="project" value="Ensembl"/>
</dbReference>
<reference evidence="1" key="2">
    <citation type="submission" date="2025-08" db="UniProtKB">
        <authorList>
            <consortium name="Ensembl"/>
        </authorList>
    </citation>
    <scope>IDENTIFICATION</scope>
</reference>
<dbReference type="Gene3D" id="3.40.50.450">
    <property type="match status" value="1"/>
</dbReference>
<dbReference type="Ensembl" id="ENSPLOT00000006065.1">
    <property type="protein sequence ID" value="ENSPLOP00000005482.1"/>
    <property type="gene ID" value="ENSPLOG00000004021.1"/>
</dbReference>
<gene>
    <name evidence="1" type="primary">DNPH1</name>
</gene>
<dbReference type="GO" id="GO:0043174">
    <property type="term" value="P:nucleoside salvage"/>
    <property type="evidence" value="ECO:0007669"/>
    <property type="project" value="Ensembl"/>
</dbReference>
<reference evidence="1" key="1">
    <citation type="journal article" date="2019" name="bioRxiv">
        <title>Long live the king: chromosome-level assembly of the lion (Panthera leo) using linked-read, Hi-C, and long read data.</title>
        <authorList>
            <person name="Armstrong E.E."/>
            <person name="Taylor R.W."/>
            <person name="Miller D.E."/>
            <person name="Kaelin C."/>
            <person name="Barsh G."/>
            <person name="Hadly E.A."/>
            <person name="Petrov D."/>
        </authorList>
    </citation>
    <scope>NUCLEOTIDE SEQUENCE [LARGE SCALE GENOMIC DNA]</scope>
</reference>
<dbReference type="GO" id="GO:0005737">
    <property type="term" value="C:cytoplasm"/>
    <property type="evidence" value="ECO:0007669"/>
    <property type="project" value="Ensembl"/>
</dbReference>
<organism evidence="1 2">
    <name type="scientific">Panthera leo</name>
    <name type="common">Lion</name>
    <dbReference type="NCBI Taxonomy" id="9689"/>
    <lineage>
        <taxon>Eukaryota</taxon>
        <taxon>Metazoa</taxon>
        <taxon>Chordata</taxon>
        <taxon>Craniata</taxon>
        <taxon>Vertebrata</taxon>
        <taxon>Euteleostomi</taxon>
        <taxon>Mammalia</taxon>
        <taxon>Eutheria</taxon>
        <taxon>Laurasiatheria</taxon>
        <taxon>Carnivora</taxon>
        <taxon>Feliformia</taxon>
        <taxon>Felidae</taxon>
        <taxon>Pantherinae</taxon>
        <taxon>Panthera</taxon>
    </lineage>
</organism>
<reference evidence="1" key="3">
    <citation type="submission" date="2025-09" db="UniProtKB">
        <authorList>
            <consortium name="Ensembl"/>
        </authorList>
    </citation>
    <scope>IDENTIFICATION</scope>
</reference>
<dbReference type="GO" id="GO:0042802">
    <property type="term" value="F:identical protein binding"/>
    <property type="evidence" value="ECO:0007669"/>
    <property type="project" value="Ensembl"/>
</dbReference>
<evidence type="ECO:0000313" key="1">
    <source>
        <dbReference type="Ensembl" id="ENSPLOP00000005482.1"/>
    </source>
</evidence>
<evidence type="ECO:0000313" key="2">
    <source>
        <dbReference type="Proteomes" id="UP000694399"/>
    </source>
</evidence>
<keyword evidence="2" id="KW-1185">Reference proteome</keyword>
<proteinExistence type="predicted"/>